<proteinExistence type="predicted"/>
<keyword evidence="2" id="KW-1185">Reference proteome</keyword>
<gene>
    <name evidence="1" type="ORF">PCOR1329_LOCUS69273</name>
</gene>
<evidence type="ECO:0000313" key="1">
    <source>
        <dbReference type="EMBL" id="CAK0888497.1"/>
    </source>
</evidence>
<sequence length="159" mass="18275">MLYFTPRWAFSKLCCRLNSFSTRCLGSQMTELAKQDLRLFALKGRHELLEKVRALWNENWGLRIPYEALLSTLQSRPLLEALESMHSCAGDAHTRSVGVQRHVPPEDADVAWEASTQQVLECWRQCQKAVGQLRIAAGQRAHEVEQLHVLFPDTTKLFR</sequence>
<dbReference type="EMBL" id="CAUYUJ010019082">
    <property type="protein sequence ID" value="CAK0888497.1"/>
    <property type="molecule type" value="Genomic_DNA"/>
</dbReference>
<evidence type="ECO:0000313" key="2">
    <source>
        <dbReference type="Proteomes" id="UP001189429"/>
    </source>
</evidence>
<organism evidence="1 2">
    <name type="scientific">Prorocentrum cordatum</name>
    <dbReference type="NCBI Taxonomy" id="2364126"/>
    <lineage>
        <taxon>Eukaryota</taxon>
        <taxon>Sar</taxon>
        <taxon>Alveolata</taxon>
        <taxon>Dinophyceae</taxon>
        <taxon>Prorocentrales</taxon>
        <taxon>Prorocentraceae</taxon>
        <taxon>Prorocentrum</taxon>
    </lineage>
</organism>
<name>A0ABN9WPF1_9DINO</name>
<comment type="caution">
    <text evidence="1">The sequence shown here is derived from an EMBL/GenBank/DDBJ whole genome shotgun (WGS) entry which is preliminary data.</text>
</comment>
<protein>
    <submittedName>
        <fullName evidence="1">Uncharacterized protein</fullName>
    </submittedName>
</protein>
<reference evidence="1" key="1">
    <citation type="submission" date="2023-10" db="EMBL/GenBank/DDBJ databases">
        <authorList>
            <person name="Chen Y."/>
            <person name="Shah S."/>
            <person name="Dougan E. K."/>
            <person name="Thang M."/>
            <person name="Chan C."/>
        </authorList>
    </citation>
    <scope>NUCLEOTIDE SEQUENCE [LARGE SCALE GENOMIC DNA]</scope>
</reference>
<accession>A0ABN9WPF1</accession>
<dbReference type="Proteomes" id="UP001189429">
    <property type="component" value="Unassembled WGS sequence"/>
</dbReference>